<proteinExistence type="predicted"/>
<evidence type="ECO:0000313" key="1">
    <source>
        <dbReference type="EMBL" id="ANB75416.1"/>
    </source>
</evidence>
<accession>A0A160FRY0</accession>
<protein>
    <submittedName>
        <fullName evidence="1">Uncharacterized protein</fullName>
    </submittedName>
</protein>
<reference evidence="1 2" key="1">
    <citation type="journal article" date="2016" name="Gene">
        <title>PacBio SMRT assembly of a complex multi-replicon genome reveals chlorocatechol degradative operon in a region of genome plasticity.</title>
        <authorList>
            <person name="Ricker N."/>
            <person name="Shen S.Y."/>
            <person name="Goordial J."/>
            <person name="Jin S."/>
            <person name="Fulthorpe R.R."/>
        </authorList>
    </citation>
    <scope>NUCLEOTIDE SEQUENCE [LARGE SCALE GENOMIC DNA]</scope>
    <source>
        <strain evidence="1 2">OLGA172</strain>
    </source>
</reference>
<name>A0A160FRY0_9BURK</name>
<organism evidence="1 2">
    <name type="scientific">Paraburkholderia phytofirmans OLGA172</name>
    <dbReference type="NCBI Taxonomy" id="1417228"/>
    <lineage>
        <taxon>Bacteria</taxon>
        <taxon>Pseudomonadati</taxon>
        <taxon>Pseudomonadota</taxon>
        <taxon>Betaproteobacteria</taxon>
        <taxon>Burkholderiales</taxon>
        <taxon>Burkholderiaceae</taxon>
        <taxon>Paraburkholderia</taxon>
    </lineage>
</organism>
<gene>
    <name evidence="1" type="ORF">AYM40_23880</name>
</gene>
<evidence type="ECO:0000313" key="2">
    <source>
        <dbReference type="Proteomes" id="UP000076852"/>
    </source>
</evidence>
<dbReference type="AlphaFoldDB" id="A0A160FRY0"/>
<dbReference type="EMBL" id="CP014579">
    <property type="protein sequence ID" value="ANB75416.1"/>
    <property type="molecule type" value="Genomic_DNA"/>
</dbReference>
<dbReference type="STRING" id="1804984.AYM40_23880"/>
<dbReference type="Proteomes" id="UP000076852">
    <property type="component" value="Chromosome 2"/>
</dbReference>
<sequence length="93" mass="10612">MIERFRHAINGKGIVLNLPFYVADAVARALASVHRLFCPTREPLLHPLIVRMFGRTCGHGAQRIYRDRLDEGCERVGFDEALDSSISWFLERG</sequence>
<keyword evidence="2" id="KW-1185">Reference proteome</keyword>
<dbReference type="KEGG" id="buz:AYM40_23880"/>